<evidence type="ECO:0000256" key="2">
    <source>
        <dbReference type="ARBA" id="ARBA00005675"/>
    </source>
</evidence>
<dbReference type="CDD" id="cd02089">
    <property type="entry name" value="P-type_ATPase_Ca_prok"/>
    <property type="match status" value="1"/>
</dbReference>
<keyword evidence="6" id="KW-0547">Nucleotide-binding</keyword>
<evidence type="ECO:0000256" key="3">
    <source>
        <dbReference type="ARBA" id="ARBA00022475"/>
    </source>
</evidence>
<dbReference type="EMBL" id="LS974202">
    <property type="protein sequence ID" value="SSC12180.1"/>
    <property type="molecule type" value="Genomic_DNA"/>
</dbReference>
<protein>
    <submittedName>
        <fullName evidence="13">Calcium-transporting ATPase 1</fullName>
        <ecNumber evidence="13">3.6.3.8</ecNumber>
    </submittedName>
</protein>
<comment type="subcellular location">
    <subcellularLocation>
        <location evidence="1">Cell membrane</location>
        <topology evidence="1">Multi-pass membrane protein</topology>
    </subcellularLocation>
</comment>
<dbReference type="GO" id="GO:0036376">
    <property type="term" value="P:sodium ion export across plasma membrane"/>
    <property type="evidence" value="ECO:0007669"/>
    <property type="project" value="TreeGrafter"/>
</dbReference>
<keyword evidence="10 11" id="KW-0472">Membrane</keyword>
<dbReference type="SFLD" id="SFLDS00003">
    <property type="entry name" value="Haloacid_Dehalogenase"/>
    <property type="match status" value="1"/>
</dbReference>
<dbReference type="InterPro" id="IPR006068">
    <property type="entry name" value="ATPase_P-typ_cation-transptr_C"/>
</dbReference>
<dbReference type="InterPro" id="IPR050510">
    <property type="entry name" value="Cation_transp_ATPase_P-type"/>
</dbReference>
<dbReference type="GO" id="GO:0006883">
    <property type="term" value="P:intracellular sodium ion homeostasis"/>
    <property type="evidence" value="ECO:0007669"/>
    <property type="project" value="TreeGrafter"/>
</dbReference>
<evidence type="ECO:0000313" key="14">
    <source>
        <dbReference type="Proteomes" id="UP000250796"/>
    </source>
</evidence>
<gene>
    <name evidence="13" type="ORF">MESINF_0731</name>
</gene>
<dbReference type="SFLD" id="SFLDG00002">
    <property type="entry name" value="C1.7:_P-type_atpase_like"/>
    <property type="match status" value="1"/>
</dbReference>
<dbReference type="Proteomes" id="UP000250796">
    <property type="component" value="Chromosome MESINF"/>
</dbReference>
<sequence length="906" mass="99312">MESMYRLEKKEAIRRLNSREEGLSPVEVRERLEKFGRNELSEKNKRSPWKILLAQLSSVMIIILIAAAIITAFIGEIRDTIVVLAVVTLNTILGFSQEYKAEKAMSALKRLSVPKVKVRREGKTVEISAVEVVPGDIVILEAGNIVPADMRLIETSNLKIQESALTGESEAVDKHSGIIEDKNPALGDRKNMAYSSTVVTYGRGTGIVTATGMSTEIGRIATMIQDTREGQTPLQKNLDQLGKVLALLAMGIVAVIFVMGLLRGEDLELMFLTAVSFAVAAVPEGLPTVVTIALALGAQRMLKKNALIRKLTAVETLGSVTVICSDKTGTITENRMRVTLLEMAGRRLDFGKEDEPDPESLPEDDNRALEIMLTGGALCNDATIKPPVQKKQQVDMIGDPTEGALVYAAYRVGIEKGDLEQAMPRVLEKPFDSERKRMTTVHAIESDPKGAVAADVPEHLREHGIEKYVAFTKGAVDSLMEVCDRVLEGDEVHPLDEGWKSRIVESNNSMASNGMRVLGIAFRPVEESEVESETVEERDLIFIGMFGMMDPAREGVKESIVTAKEAGIRTIMITGDHPLTAGYIAASLTMIDDRSQVKTGRDIELLSNDELDRVTASTSVYARVAPEHKLKIVGSLQRQGNIVAMTGDGVNDAPALKQADIGVAMGITGTDVTKEVADMVLTDDNFTTIVSAVREGRTIYDNIQKFIRYILASNFGEIWVMLLGPFMGISLPLAPLQILWINLITDGLPALALAVEPPEDDIMKRPPNPSQQHVFANGGWTVTLIGLIMAAFSLGTGYIYWLGDSNGPWRTMIFSTLVFSQLFLVMAIRSRKKSVFRTSLRTNKFLVLAVAGSFLLQLSVIYIPFMKRLFSTQHLGLVDLIISIALGSAILWLYEIKKALSARRRS</sequence>
<evidence type="ECO:0000256" key="6">
    <source>
        <dbReference type="ARBA" id="ARBA00022741"/>
    </source>
</evidence>
<dbReference type="PRINTS" id="PR00120">
    <property type="entry name" value="HATPASE"/>
</dbReference>
<feature type="transmembrane region" description="Helical" evidence="11">
    <location>
        <begin position="807"/>
        <end position="825"/>
    </location>
</feature>
<dbReference type="InterPro" id="IPR018303">
    <property type="entry name" value="ATPase_P-typ_P_site"/>
</dbReference>
<dbReference type="PANTHER" id="PTHR43294:SF21">
    <property type="entry name" value="CATION TRANSPORTING ATPASE"/>
    <property type="match status" value="1"/>
</dbReference>
<dbReference type="Pfam" id="PF00690">
    <property type="entry name" value="Cation_ATPase_N"/>
    <property type="match status" value="1"/>
</dbReference>
<feature type="transmembrane region" description="Helical" evidence="11">
    <location>
        <begin position="845"/>
        <end position="865"/>
    </location>
</feature>
<dbReference type="GO" id="GO:1990573">
    <property type="term" value="P:potassium ion import across plasma membrane"/>
    <property type="evidence" value="ECO:0007669"/>
    <property type="project" value="TreeGrafter"/>
</dbReference>
<evidence type="ECO:0000256" key="11">
    <source>
        <dbReference type="SAM" id="Phobius"/>
    </source>
</evidence>
<dbReference type="PRINTS" id="PR00119">
    <property type="entry name" value="CATATPASE"/>
</dbReference>
<dbReference type="InterPro" id="IPR023214">
    <property type="entry name" value="HAD_sf"/>
</dbReference>
<evidence type="ECO:0000256" key="8">
    <source>
        <dbReference type="ARBA" id="ARBA00022967"/>
    </source>
</evidence>
<dbReference type="Pfam" id="PF08282">
    <property type="entry name" value="Hydrolase_3"/>
    <property type="match status" value="1"/>
</dbReference>
<dbReference type="GO" id="GO:0016887">
    <property type="term" value="F:ATP hydrolysis activity"/>
    <property type="evidence" value="ECO:0007669"/>
    <property type="project" value="InterPro"/>
</dbReference>
<evidence type="ECO:0000256" key="4">
    <source>
        <dbReference type="ARBA" id="ARBA00022692"/>
    </source>
</evidence>
<evidence type="ECO:0000256" key="9">
    <source>
        <dbReference type="ARBA" id="ARBA00022989"/>
    </source>
</evidence>
<feature type="transmembrane region" description="Helical" evidence="11">
    <location>
        <begin position="80"/>
        <end position="96"/>
    </location>
</feature>
<feature type="transmembrane region" description="Helical" evidence="11">
    <location>
        <begin position="738"/>
        <end position="755"/>
    </location>
</feature>
<dbReference type="FunFam" id="3.40.50.1000:FF:000028">
    <property type="entry name" value="Calcium-transporting P-type ATPase, putative"/>
    <property type="match status" value="1"/>
</dbReference>
<dbReference type="Gene3D" id="3.40.1110.10">
    <property type="entry name" value="Calcium-transporting ATPase, cytoplasmic domain N"/>
    <property type="match status" value="1"/>
</dbReference>
<evidence type="ECO:0000256" key="5">
    <source>
        <dbReference type="ARBA" id="ARBA00022723"/>
    </source>
</evidence>
<evidence type="ECO:0000256" key="7">
    <source>
        <dbReference type="ARBA" id="ARBA00022840"/>
    </source>
</evidence>
<dbReference type="Pfam" id="PF00689">
    <property type="entry name" value="Cation_ATPase_C"/>
    <property type="match status" value="1"/>
</dbReference>
<keyword evidence="13" id="KW-0378">Hydrolase</keyword>
<dbReference type="FunFam" id="2.70.150.10:FF:000016">
    <property type="entry name" value="Calcium-transporting P-type ATPase putative"/>
    <property type="match status" value="1"/>
</dbReference>
<dbReference type="InterPro" id="IPR023299">
    <property type="entry name" value="ATPase_P-typ_cyto_dom_N"/>
</dbReference>
<dbReference type="Gene3D" id="3.40.50.1000">
    <property type="entry name" value="HAD superfamily/HAD-like"/>
    <property type="match status" value="1"/>
</dbReference>
<feature type="transmembrane region" description="Helical" evidence="11">
    <location>
        <begin position="51"/>
        <end position="74"/>
    </location>
</feature>
<dbReference type="Gene3D" id="1.20.1110.10">
    <property type="entry name" value="Calcium-transporting ATPase, transmembrane domain"/>
    <property type="match status" value="1"/>
</dbReference>
<dbReference type="GO" id="GO:1902600">
    <property type="term" value="P:proton transmembrane transport"/>
    <property type="evidence" value="ECO:0007669"/>
    <property type="project" value="TreeGrafter"/>
</dbReference>
<keyword evidence="4 11" id="KW-0812">Transmembrane</keyword>
<feature type="transmembrane region" description="Helical" evidence="11">
    <location>
        <begin position="244"/>
        <end position="263"/>
    </location>
</feature>
<dbReference type="SMART" id="SM00831">
    <property type="entry name" value="Cation_ATPase_N"/>
    <property type="match status" value="1"/>
</dbReference>
<keyword evidence="14" id="KW-1185">Reference proteome</keyword>
<dbReference type="SUPFAM" id="SSF81665">
    <property type="entry name" value="Calcium ATPase, transmembrane domain M"/>
    <property type="match status" value="1"/>
</dbReference>
<keyword evidence="8" id="KW-1278">Translocase</keyword>
<dbReference type="GO" id="GO:0030007">
    <property type="term" value="P:intracellular potassium ion homeostasis"/>
    <property type="evidence" value="ECO:0007669"/>
    <property type="project" value="TreeGrafter"/>
</dbReference>
<dbReference type="SUPFAM" id="SSF56784">
    <property type="entry name" value="HAD-like"/>
    <property type="match status" value="1"/>
</dbReference>
<name>A0A7Z7PNQ1_9BACT</name>
<evidence type="ECO:0000256" key="1">
    <source>
        <dbReference type="ARBA" id="ARBA00004651"/>
    </source>
</evidence>
<dbReference type="InterPro" id="IPR059000">
    <property type="entry name" value="ATPase_P-type_domA"/>
</dbReference>
<keyword evidence="5" id="KW-0479">Metal-binding</keyword>
<feature type="transmembrane region" description="Helical" evidence="11">
    <location>
        <begin position="775"/>
        <end position="801"/>
    </location>
</feature>
<reference evidence="13 14" key="1">
    <citation type="submission" date="2017-01" db="EMBL/GenBank/DDBJ databases">
        <authorList>
            <person name="Erauso G."/>
        </authorList>
    </citation>
    <scope>NUCLEOTIDE SEQUENCE [LARGE SCALE GENOMIC DNA]</scope>
    <source>
        <strain evidence="13">MESINF1</strain>
    </source>
</reference>
<dbReference type="KEGG" id="minf:MESINF_0731"/>
<dbReference type="InterPro" id="IPR044492">
    <property type="entry name" value="P_typ_ATPase_HD_dom"/>
</dbReference>
<comment type="similarity">
    <text evidence="2">Belongs to the cation transport ATPase (P-type) (TC 3.A.3) family. Type IIA subfamily.</text>
</comment>
<evidence type="ECO:0000259" key="12">
    <source>
        <dbReference type="SMART" id="SM00831"/>
    </source>
</evidence>
<dbReference type="Gene3D" id="2.70.150.10">
    <property type="entry name" value="Calcium-transporting ATPase, cytoplasmic transduction domain A"/>
    <property type="match status" value="1"/>
</dbReference>
<dbReference type="SUPFAM" id="SSF81660">
    <property type="entry name" value="Metal cation-transporting ATPase, ATP-binding domain N"/>
    <property type="match status" value="1"/>
</dbReference>
<dbReference type="InterPro" id="IPR001757">
    <property type="entry name" value="P_typ_ATPase"/>
</dbReference>
<dbReference type="AlphaFoldDB" id="A0A7Z7PNQ1"/>
<dbReference type="PANTHER" id="PTHR43294">
    <property type="entry name" value="SODIUM/POTASSIUM-TRANSPORTING ATPASE SUBUNIT ALPHA"/>
    <property type="match status" value="1"/>
</dbReference>
<dbReference type="RefSeq" id="WP_169698558.1">
    <property type="nucleotide sequence ID" value="NZ_LS974202.1"/>
</dbReference>
<dbReference type="InterPro" id="IPR036412">
    <property type="entry name" value="HAD-like_sf"/>
</dbReference>
<proteinExistence type="inferred from homology"/>
<dbReference type="SUPFAM" id="SSF81653">
    <property type="entry name" value="Calcium ATPase, transduction domain A"/>
    <property type="match status" value="1"/>
</dbReference>
<organism evidence="13 14">
    <name type="scientific">Mesotoga infera</name>
    <dbReference type="NCBI Taxonomy" id="1236046"/>
    <lineage>
        <taxon>Bacteria</taxon>
        <taxon>Thermotogati</taxon>
        <taxon>Thermotogota</taxon>
        <taxon>Thermotogae</taxon>
        <taxon>Kosmotogales</taxon>
        <taxon>Kosmotogaceae</taxon>
        <taxon>Mesotoga</taxon>
    </lineage>
</organism>
<keyword evidence="9 11" id="KW-1133">Transmembrane helix</keyword>
<feature type="transmembrane region" description="Helical" evidence="11">
    <location>
        <begin position="269"/>
        <end position="296"/>
    </location>
</feature>
<feature type="domain" description="Cation-transporting P-type ATPase N-terminal" evidence="12">
    <location>
        <begin position="3"/>
        <end position="76"/>
    </location>
</feature>
<dbReference type="Pfam" id="PF00122">
    <property type="entry name" value="E1-E2_ATPase"/>
    <property type="match status" value="1"/>
</dbReference>
<dbReference type="InterPro" id="IPR023298">
    <property type="entry name" value="ATPase_P-typ_TM_dom_sf"/>
</dbReference>
<dbReference type="GO" id="GO:0046872">
    <property type="term" value="F:metal ion binding"/>
    <property type="evidence" value="ECO:0007669"/>
    <property type="project" value="UniProtKB-KW"/>
</dbReference>
<evidence type="ECO:0000313" key="13">
    <source>
        <dbReference type="EMBL" id="SSC12180.1"/>
    </source>
</evidence>
<dbReference type="GO" id="GO:0005391">
    <property type="term" value="F:P-type sodium:potassium-exchanging transporter activity"/>
    <property type="evidence" value="ECO:0007669"/>
    <property type="project" value="TreeGrafter"/>
</dbReference>
<dbReference type="InterPro" id="IPR008250">
    <property type="entry name" value="ATPase_P-typ_transduc_dom_A_sf"/>
</dbReference>
<dbReference type="EC" id="3.6.3.8" evidence="13"/>
<evidence type="ECO:0000256" key="10">
    <source>
        <dbReference type="ARBA" id="ARBA00023136"/>
    </source>
</evidence>
<feature type="transmembrane region" description="Helical" evidence="11">
    <location>
        <begin position="706"/>
        <end position="726"/>
    </location>
</feature>
<keyword evidence="3" id="KW-1003">Cell membrane</keyword>
<accession>A0A7Z7PNQ1</accession>
<dbReference type="NCBIfam" id="TIGR01494">
    <property type="entry name" value="ATPase_P-type"/>
    <property type="match status" value="2"/>
</dbReference>
<dbReference type="PROSITE" id="PS00154">
    <property type="entry name" value="ATPASE_E1_E2"/>
    <property type="match status" value="1"/>
</dbReference>
<dbReference type="GO" id="GO:0005524">
    <property type="term" value="F:ATP binding"/>
    <property type="evidence" value="ECO:0007669"/>
    <property type="project" value="UniProtKB-KW"/>
</dbReference>
<dbReference type="Pfam" id="PF13246">
    <property type="entry name" value="Cation_ATPase"/>
    <property type="match status" value="1"/>
</dbReference>
<dbReference type="SFLD" id="SFLDF00027">
    <property type="entry name" value="p-type_atpase"/>
    <property type="match status" value="1"/>
</dbReference>
<feature type="transmembrane region" description="Helical" evidence="11">
    <location>
        <begin position="877"/>
        <end position="896"/>
    </location>
</feature>
<keyword evidence="7" id="KW-0067">ATP-binding</keyword>
<dbReference type="InterPro" id="IPR004014">
    <property type="entry name" value="ATPase_P-typ_cation-transptr_N"/>
</dbReference>
<dbReference type="GO" id="GO:0005886">
    <property type="term" value="C:plasma membrane"/>
    <property type="evidence" value="ECO:0007669"/>
    <property type="project" value="UniProtKB-SubCell"/>
</dbReference>